<organism evidence="2 3">
    <name type="scientific">Musa troglodytarum</name>
    <name type="common">fe'i banana</name>
    <dbReference type="NCBI Taxonomy" id="320322"/>
    <lineage>
        <taxon>Eukaryota</taxon>
        <taxon>Viridiplantae</taxon>
        <taxon>Streptophyta</taxon>
        <taxon>Embryophyta</taxon>
        <taxon>Tracheophyta</taxon>
        <taxon>Spermatophyta</taxon>
        <taxon>Magnoliopsida</taxon>
        <taxon>Liliopsida</taxon>
        <taxon>Zingiberales</taxon>
        <taxon>Musaceae</taxon>
        <taxon>Musa</taxon>
    </lineage>
</organism>
<evidence type="ECO:0000256" key="1">
    <source>
        <dbReference type="SAM" id="MobiDB-lite"/>
    </source>
</evidence>
<evidence type="ECO:0000313" key="2">
    <source>
        <dbReference type="EMBL" id="URE46931.1"/>
    </source>
</evidence>
<evidence type="ECO:0000313" key="3">
    <source>
        <dbReference type="Proteomes" id="UP001055439"/>
    </source>
</evidence>
<feature type="compositionally biased region" description="Acidic residues" evidence="1">
    <location>
        <begin position="13"/>
        <end position="32"/>
    </location>
</feature>
<name>A0A9E7I7U8_9LILI</name>
<dbReference type="AlphaFoldDB" id="A0A9E7I7U8"/>
<proteinExistence type="predicted"/>
<accession>A0A9E7I7U8</accession>
<sequence length="169" mass="18090">MQVSTYVKTAALEADEFPDFDESDLDADEDIQLDQKTNGKSIVKGEQTKSTAGKPKVCQANAPASEAKPKIEELKKADKQKPNKDDDEDDDGEEFEEDESDDDEAEPPNKRPAGSALKTPVSEKKAKLISPGKGESQKKGGAAKKDGDSATPLPAKQSGKTPAKNDKSN</sequence>
<dbReference type="Proteomes" id="UP001055439">
    <property type="component" value="Chromosome 9"/>
</dbReference>
<keyword evidence="3" id="KW-1185">Reference proteome</keyword>
<reference evidence="2" key="1">
    <citation type="submission" date="2022-05" db="EMBL/GenBank/DDBJ databases">
        <title>The Musa troglodytarum L. genome provides insights into the mechanism of non-climacteric behaviour and enrichment of carotenoids.</title>
        <authorList>
            <person name="Wang J."/>
        </authorList>
    </citation>
    <scope>NUCLEOTIDE SEQUENCE</scope>
    <source>
        <tissue evidence="2">Leaf</tissue>
    </source>
</reference>
<dbReference type="EMBL" id="CP097511">
    <property type="protein sequence ID" value="URE46931.1"/>
    <property type="molecule type" value="Genomic_DNA"/>
</dbReference>
<feature type="region of interest" description="Disordered" evidence="1">
    <location>
        <begin position="1"/>
        <end position="169"/>
    </location>
</feature>
<gene>
    <name evidence="2" type="ORF">MUK42_13578</name>
</gene>
<feature type="compositionally biased region" description="Basic and acidic residues" evidence="1">
    <location>
        <begin position="135"/>
        <end position="148"/>
    </location>
</feature>
<protein>
    <submittedName>
        <fullName evidence="2">Histone deacetylase</fullName>
    </submittedName>
</protein>
<feature type="compositionally biased region" description="Acidic residues" evidence="1">
    <location>
        <begin position="85"/>
        <end position="106"/>
    </location>
</feature>
<dbReference type="OrthoDB" id="2019803at2759"/>
<feature type="compositionally biased region" description="Basic and acidic residues" evidence="1">
    <location>
        <begin position="67"/>
        <end position="84"/>
    </location>
</feature>